<protein>
    <submittedName>
        <fullName evidence="2">Putative transcriptional regulator</fullName>
    </submittedName>
</protein>
<organism evidence="2 3">
    <name type="scientific">Caldisphaera lagunensis (strain DSM 15908 / JCM 11604 / ANMR 0165 / IC-154)</name>
    <dbReference type="NCBI Taxonomy" id="1056495"/>
    <lineage>
        <taxon>Archaea</taxon>
        <taxon>Thermoproteota</taxon>
        <taxon>Thermoprotei</taxon>
        <taxon>Acidilobales</taxon>
        <taxon>Caldisphaeraceae</taxon>
        <taxon>Caldisphaera</taxon>
    </lineage>
</organism>
<sequence length="250" mass="27961">MEESFQNFIADLIARRISGDIVYSNNPNIGLKKWRDYFEVSQLEVARIMGVSASVISDYEKGRRVPGAKFIQRYVRALLTIDHQRGWKKLDALSKALGIPRRAIIDMMEFNEPITIGDLISLVDGILLSPNYADSIRVYGYTLIDSIRAIAELSGPQFYFLLGSTPERAIIFTNVTAGRSPMVAIRVSLVKPGIIIIHGPRRYVDPLAIELARLEGLPLILSLAKDINTLIRKLRSKAGSDETNFLSVLE</sequence>
<dbReference type="InterPro" id="IPR010982">
    <property type="entry name" value="Lambda_DNA-bd_dom_sf"/>
</dbReference>
<dbReference type="RefSeq" id="WP_015231710.1">
    <property type="nucleotide sequence ID" value="NC_019791.1"/>
</dbReference>
<dbReference type="SMART" id="SM00530">
    <property type="entry name" value="HTH_XRE"/>
    <property type="match status" value="1"/>
</dbReference>
<dbReference type="SUPFAM" id="SSF47413">
    <property type="entry name" value="lambda repressor-like DNA-binding domains"/>
    <property type="match status" value="1"/>
</dbReference>
<dbReference type="STRING" id="1056495.Calag_0016"/>
<feature type="domain" description="HTH cro/C1-type" evidence="1">
    <location>
        <begin position="31"/>
        <end position="84"/>
    </location>
</feature>
<dbReference type="GeneID" id="14211277"/>
<reference evidence="3" key="1">
    <citation type="submission" date="2012-03" db="EMBL/GenBank/DDBJ databases">
        <title>Complete genome of Caldisphaera lagunensis DSM 15908.</title>
        <authorList>
            <person name="Lucas S."/>
            <person name="Copeland A."/>
            <person name="Lapidus A."/>
            <person name="Glavina del Rio T."/>
            <person name="Dalin E."/>
            <person name="Tice H."/>
            <person name="Bruce D."/>
            <person name="Goodwin L."/>
            <person name="Pitluck S."/>
            <person name="Peters L."/>
            <person name="Mikhailova N."/>
            <person name="Teshima H."/>
            <person name="Kyrpides N."/>
            <person name="Mavromatis K."/>
            <person name="Ivanova N."/>
            <person name="Brettin T."/>
            <person name="Detter J.C."/>
            <person name="Han C."/>
            <person name="Larimer F."/>
            <person name="Land M."/>
            <person name="Hauser L."/>
            <person name="Markowitz V."/>
            <person name="Cheng J.-F."/>
            <person name="Hugenholtz P."/>
            <person name="Woyke T."/>
            <person name="Wu D."/>
            <person name="Spring S."/>
            <person name="Schroeder M."/>
            <person name="Brambilla E."/>
            <person name="Klenk H.-P."/>
            <person name="Eisen J.A."/>
        </authorList>
    </citation>
    <scope>NUCLEOTIDE SEQUENCE [LARGE SCALE GENOMIC DNA]</scope>
    <source>
        <strain evidence="3">DSM 15908 / JCM 11604 / IC-154</strain>
    </source>
</reference>
<gene>
    <name evidence="2" type="ordered locus">Calag_0016</name>
</gene>
<dbReference type="InterPro" id="IPR017271">
    <property type="entry name" value="Tscrpt_reg_HTH_MJ1545_prd"/>
</dbReference>
<evidence type="ECO:0000259" key="1">
    <source>
        <dbReference type="PROSITE" id="PS50943"/>
    </source>
</evidence>
<dbReference type="PIRSF" id="PIRSF037724">
    <property type="entry name" value="TF_HTH_MJ1545_prd"/>
    <property type="match status" value="1"/>
</dbReference>
<dbReference type="CDD" id="cd00093">
    <property type="entry name" value="HTH_XRE"/>
    <property type="match status" value="1"/>
</dbReference>
<keyword evidence="3" id="KW-1185">Reference proteome</keyword>
<dbReference type="InterPro" id="IPR001387">
    <property type="entry name" value="Cro/C1-type_HTH"/>
</dbReference>
<dbReference type="Proteomes" id="UP000010469">
    <property type="component" value="Chromosome"/>
</dbReference>
<name>L0A9K1_CALLD</name>
<dbReference type="KEGG" id="clg:Calag_0016"/>
<dbReference type="GO" id="GO:0003677">
    <property type="term" value="F:DNA binding"/>
    <property type="evidence" value="ECO:0007669"/>
    <property type="project" value="InterPro"/>
</dbReference>
<dbReference type="eggNOG" id="arCOG04060">
    <property type="taxonomic scope" value="Archaea"/>
</dbReference>
<proteinExistence type="predicted"/>
<dbReference type="Pfam" id="PF01381">
    <property type="entry name" value="HTH_3"/>
    <property type="match status" value="1"/>
</dbReference>
<accession>L0A9K1</accession>
<dbReference type="PROSITE" id="PS50943">
    <property type="entry name" value="HTH_CROC1"/>
    <property type="match status" value="1"/>
</dbReference>
<dbReference type="InParanoid" id="L0A9K1"/>
<dbReference type="HOGENOM" id="CLU_077869_0_0_2"/>
<dbReference type="EMBL" id="CP003378">
    <property type="protein sequence ID" value="AFZ69812.1"/>
    <property type="molecule type" value="Genomic_DNA"/>
</dbReference>
<dbReference type="AlphaFoldDB" id="L0A9K1"/>
<evidence type="ECO:0000313" key="2">
    <source>
        <dbReference type="EMBL" id="AFZ69812.1"/>
    </source>
</evidence>
<evidence type="ECO:0000313" key="3">
    <source>
        <dbReference type="Proteomes" id="UP000010469"/>
    </source>
</evidence>
<dbReference type="Gene3D" id="1.10.260.40">
    <property type="entry name" value="lambda repressor-like DNA-binding domains"/>
    <property type="match status" value="1"/>
</dbReference>